<evidence type="ECO:0000256" key="13">
    <source>
        <dbReference type="RuleBase" id="RU003322"/>
    </source>
</evidence>
<comment type="caution">
    <text evidence="16">The sequence shown here is derived from an EMBL/GenBank/DDBJ whole genome shotgun (WGS) entry which is preliminary data.</text>
</comment>
<organism evidence="16 17">
    <name type="scientific">Setomelanomma holmii</name>
    <dbReference type="NCBI Taxonomy" id="210430"/>
    <lineage>
        <taxon>Eukaryota</taxon>
        <taxon>Fungi</taxon>
        <taxon>Dikarya</taxon>
        <taxon>Ascomycota</taxon>
        <taxon>Pezizomycotina</taxon>
        <taxon>Dothideomycetes</taxon>
        <taxon>Pleosporomycetidae</taxon>
        <taxon>Pleosporales</taxon>
        <taxon>Pleosporineae</taxon>
        <taxon>Phaeosphaeriaceae</taxon>
        <taxon>Setomelanomma</taxon>
    </lineage>
</organism>
<evidence type="ECO:0000256" key="10">
    <source>
        <dbReference type="ARBA" id="ARBA00023016"/>
    </source>
</evidence>
<evidence type="ECO:0000256" key="4">
    <source>
        <dbReference type="ARBA" id="ARBA00012554"/>
    </source>
</evidence>
<evidence type="ECO:0000256" key="5">
    <source>
        <dbReference type="ARBA" id="ARBA00019933"/>
    </source>
</evidence>
<gene>
    <name evidence="16" type="ORF">EK21DRAFT_115670</name>
</gene>
<dbReference type="GO" id="GO:0140662">
    <property type="term" value="F:ATP-dependent protein folding chaperone"/>
    <property type="evidence" value="ECO:0007669"/>
    <property type="project" value="InterPro"/>
</dbReference>
<evidence type="ECO:0000256" key="15">
    <source>
        <dbReference type="SAM" id="SignalP"/>
    </source>
</evidence>
<dbReference type="PROSITE" id="PS00297">
    <property type="entry name" value="HSP70_1"/>
    <property type="match status" value="1"/>
</dbReference>
<accession>A0A9P4H3U5</accession>
<dbReference type="Proteomes" id="UP000799777">
    <property type="component" value="Unassembled WGS sequence"/>
</dbReference>
<keyword evidence="8" id="KW-0256">Endoplasmic reticulum</keyword>
<dbReference type="Pfam" id="PF00012">
    <property type="entry name" value="HSP70"/>
    <property type="match status" value="1"/>
</dbReference>
<dbReference type="SUPFAM" id="SSF100920">
    <property type="entry name" value="Heat shock protein 70kD (HSP70), peptide-binding domain"/>
    <property type="match status" value="1"/>
</dbReference>
<dbReference type="PANTHER" id="PTHR19375">
    <property type="entry name" value="HEAT SHOCK PROTEIN 70KDA"/>
    <property type="match status" value="1"/>
</dbReference>
<dbReference type="FunFam" id="1.20.1270.10:FF:000009">
    <property type="entry name" value="DnaK-type molecular chaperone BiP"/>
    <property type="match status" value="1"/>
</dbReference>
<dbReference type="SUPFAM" id="SSF100934">
    <property type="entry name" value="Heat shock protein 70kD (HSP70), C-terminal subdomain"/>
    <property type="match status" value="1"/>
</dbReference>
<dbReference type="Gene3D" id="1.20.1270.10">
    <property type="match status" value="1"/>
</dbReference>
<dbReference type="Gene3D" id="2.60.34.10">
    <property type="entry name" value="Substrate Binding Domain Of DNAk, Chain A, domain 1"/>
    <property type="match status" value="1"/>
</dbReference>
<evidence type="ECO:0000256" key="8">
    <source>
        <dbReference type="ARBA" id="ARBA00022824"/>
    </source>
</evidence>
<dbReference type="GO" id="GO:0006986">
    <property type="term" value="P:response to unfolded protein"/>
    <property type="evidence" value="ECO:0007669"/>
    <property type="project" value="UniProtKB-ARBA"/>
</dbReference>
<dbReference type="EC" id="3.6.4.10" evidence="4"/>
<dbReference type="Gene3D" id="3.30.30.30">
    <property type="match status" value="1"/>
</dbReference>
<dbReference type="AlphaFoldDB" id="A0A9P4H3U5"/>
<dbReference type="PRINTS" id="PR00301">
    <property type="entry name" value="HEATSHOCK70"/>
</dbReference>
<keyword evidence="6 15" id="KW-0732">Signal</keyword>
<evidence type="ECO:0000256" key="14">
    <source>
        <dbReference type="SAM" id="MobiDB-lite"/>
    </source>
</evidence>
<proteinExistence type="inferred from homology"/>
<name>A0A9P4H3U5_9PLEO</name>
<dbReference type="OrthoDB" id="2401965at2759"/>
<evidence type="ECO:0000313" key="17">
    <source>
        <dbReference type="Proteomes" id="UP000799777"/>
    </source>
</evidence>
<evidence type="ECO:0000256" key="6">
    <source>
        <dbReference type="ARBA" id="ARBA00022729"/>
    </source>
</evidence>
<dbReference type="Gene3D" id="3.90.640.10">
    <property type="entry name" value="Actin, Chain A, domain 4"/>
    <property type="match status" value="1"/>
</dbReference>
<dbReference type="InterPro" id="IPR042050">
    <property type="entry name" value="BIP_NBD"/>
</dbReference>
<dbReference type="InterPro" id="IPR013126">
    <property type="entry name" value="Hsp_70_fam"/>
</dbReference>
<dbReference type="InterPro" id="IPR029048">
    <property type="entry name" value="HSP70_C_sf"/>
</dbReference>
<comment type="similarity">
    <text evidence="3 13">Belongs to the heat shock protein 70 family.</text>
</comment>
<comment type="function">
    <text evidence="1">Probably plays a role in facilitating the assembly of multimeric protein complexes inside the ER. Is required for secretory polypeptide translocation. May physically associate with SEC63 protein in the endoplasmic reticulum and this interaction may be regulated by ATP hydrolysis.</text>
</comment>
<feature type="chain" id="PRO_5040410603" description="Endoplasmic reticulum chaperone BiP" evidence="15">
    <location>
        <begin position="37"/>
        <end position="676"/>
    </location>
</feature>
<evidence type="ECO:0000313" key="16">
    <source>
        <dbReference type="EMBL" id="KAF2026615.1"/>
    </source>
</evidence>
<dbReference type="InterPro" id="IPR043129">
    <property type="entry name" value="ATPase_NBD"/>
</dbReference>
<evidence type="ECO:0000256" key="1">
    <source>
        <dbReference type="ARBA" id="ARBA00002226"/>
    </source>
</evidence>
<dbReference type="Gene3D" id="3.30.420.40">
    <property type="match status" value="2"/>
</dbReference>
<keyword evidence="9 13" id="KW-0067">ATP-binding</keyword>
<dbReference type="NCBIfam" id="NF001413">
    <property type="entry name" value="PRK00290.1"/>
    <property type="match status" value="1"/>
</dbReference>
<protein>
    <recommendedName>
        <fullName evidence="5">Endoplasmic reticulum chaperone BiP</fullName>
        <ecNumber evidence="4">3.6.4.10</ecNumber>
    </recommendedName>
    <alternativeName>
        <fullName evidence="11">Immunoglobulin heavy chain-binding protein homolog</fullName>
    </alternativeName>
</protein>
<dbReference type="InterPro" id="IPR029047">
    <property type="entry name" value="HSP70_peptide-bd_sf"/>
</dbReference>
<feature type="signal peptide" evidence="15">
    <location>
        <begin position="1"/>
        <end position="36"/>
    </location>
</feature>
<keyword evidence="17" id="KW-1185">Reference proteome</keyword>
<reference evidence="16" key="1">
    <citation type="journal article" date="2020" name="Stud. Mycol.">
        <title>101 Dothideomycetes genomes: a test case for predicting lifestyles and emergence of pathogens.</title>
        <authorList>
            <person name="Haridas S."/>
            <person name="Albert R."/>
            <person name="Binder M."/>
            <person name="Bloem J."/>
            <person name="Labutti K."/>
            <person name="Salamov A."/>
            <person name="Andreopoulos B."/>
            <person name="Baker S."/>
            <person name="Barry K."/>
            <person name="Bills G."/>
            <person name="Bluhm B."/>
            <person name="Cannon C."/>
            <person name="Castanera R."/>
            <person name="Culley D."/>
            <person name="Daum C."/>
            <person name="Ezra D."/>
            <person name="Gonzalez J."/>
            <person name="Henrissat B."/>
            <person name="Kuo A."/>
            <person name="Liang C."/>
            <person name="Lipzen A."/>
            <person name="Lutzoni F."/>
            <person name="Magnuson J."/>
            <person name="Mondo S."/>
            <person name="Nolan M."/>
            <person name="Ohm R."/>
            <person name="Pangilinan J."/>
            <person name="Park H.-J."/>
            <person name="Ramirez L."/>
            <person name="Alfaro M."/>
            <person name="Sun H."/>
            <person name="Tritt A."/>
            <person name="Yoshinaga Y."/>
            <person name="Zwiers L.-H."/>
            <person name="Turgeon B."/>
            <person name="Goodwin S."/>
            <person name="Spatafora J."/>
            <person name="Crous P."/>
            <person name="Grigoriev I."/>
        </authorList>
    </citation>
    <scope>NUCLEOTIDE SEQUENCE</scope>
    <source>
        <strain evidence="16">CBS 110217</strain>
    </source>
</reference>
<evidence type="ECO:0000256" key="9">
    <source>
        <dbReference type="ARBA" id="ARBA00022840"/>
    </source>
</evidence>
<dbReference type="FunFam" id="3.30.420.40:FF:000172">
    <property type="entry name" value="Heat shock 70 kDa protein"/>
    <property type="match status" value="1"/>
</dbReference>
<evidence type="ECO:0000256" key="11">
    <source>
        <dbReference type="ARBA" id="ARBA00031728"/>
    </source>
</evidence>
<keyword evidence="7 13" id="KW-0547">Nucleotide-binding</keyword>
<dbReference type="PROSITE" id="PS00329">
    <property type="entry name" value="HSP70_2"/>
    <property type="match status" value="1"/>
</dbReference>
<comment type="subcellular location">
    <subcellularLocation>
        <location evidence="2">Endoplasmic reticulum lumen</location>
    </subcellularLocation>
</comment>
<feature type="compositionally biased region" description="Acidic residues" evidence="14">
    <location>
        <begin position="665"/>
        <end position="676"/>
    </location>
</feature>
<dbReference type="GO" id="GO:0005788">
    <property type="term" value="C:endoplasmic reticulum lumen"/>
    <property type="evidence" value="ECO:0007669"/>
    <property type="project" value="UniProtKB-SubCell"/>
</dbReference>
<comment type="catalytic activity">
    <reaction evidence="12">
        <text>ATP + H2O = ADP + phosphate + H(+)</text>
        <dbReference type="Rhea" id="RHEA:13065"/>
        <dbReference type="ChEBI" id="CHEBI:15377"/>
        <dbReference type="ChEBI" id="CHEBI:15378"/>
        <dbReference type="ChEBI" id="CHEBI:30616"/>
        <dbReference type="ChEBI" id="CHEBI:43474"/>
        <dbReference type="ChEBI" id="CHEBI:456216"/>
        <dbReference type="EC" id="3.6.4.10"/>
    </reaction>
</comment>
<dbReference type="FunFam" id="2.60.34.10:FF:000002">
    <property type="entry name" value="Heat shock 70 kDa"/>
    <property type="match status" value="1"/>
</dbReference>
<dbReference type="GO" id="GO:0005524">
    <property type="term" value="F:ATP binding"/>
    <property type="evidence" value="ECO:0007669"/>
    <property type="project" value="UniProtKB-KW"/>
</dbReference>
<dbReference type="PROSITE" id="PS01036">
    <property type="entry name" value="HSP70_3"/>
    <property type="match status" value="1"/>
</dbReference>
<dbReference type="FunFam" id="3.90.640.10:FF:000153">
    <property type="entry name" value="Endoplasmic reticulum chaperone BiP"/>
    <property type="match status" value="1"/>
</dbReference>
<evidence type="ECO:0000256" key="3">
    <source>
        <dbReference type="ARBA" id="ARBA00007381"/>
    </source>
</evidence>
<keyword evidence="10" id="KW-0346">Stress response</keyword>
<dbReference type="InterPro" id="IPR018181">
    <property type="entry name" value="Heat_shock_70_CS"/>
</dbReference>
<dbReference type="SUPFAM" id="SSF53067">
    <property type="entry name" value="Actin-like ATPase domain"/>
    <property type="match status" value="2"/>
</dbReference>
<dbReference type="FunFam" id="3.30.30.30:FF:000001">
    <property type="entry name" value="heat shock 70 kDa protein-like"/>
    <property type="match status" value="1"/>
</dbReference>
<sequence length="676" mass="74126">MARSSRSASKRSTWSITFYLLLVLVGGLMLAKTAHAADQEPIKEDANAVSGPVIGIDLGTTYSCVGIMKNGKVEIMVNDQGNRITPSWVAFTDDERLVGDAAKNQYASNPHRTVFDVKRLIGQKFTDKAVQNDIKHFPFKVINKSGQPRVSVEVHKEEKTFTPEEISAMVLGKMKEIAESYLGEPVKNAVVTVPAYFNDAQRAATKDAGTIAGLNVLRVVNEPTAAALAYGLDKVADKKERQVLVYDLGGGTFDVSILTIEEGVFEVQSTAGDTHLGGEDFDNRVINHFVKKYNKENDVDITKDAKTMGKLKREVEKAKRTLSSQKTTKIEIESFHKGKDFSETLTRAKFEELNNDLFKKTLKPVEQVLKDAKLKKADIDDIVLVGGSTRIPKVQAMLEEFFGKKARKDVNPDEAVAFGAAVQGGILAGDSATDELILMDVNPLTLGIETTGGVMTTLIKRGTNIPTKKSQIFSTAADNQPVVLIQVFEGERAMTKDNNNLGKFELTNIPPAPRGVPQIEVTFELDANGILKVSAVDKGTGKAESITITNDKGRLSTEDIERMVEEAEKYAEEDKANRERIESRNKLENYAYSLKNQVNDEEGLGGKIDDDDKETIKDAVKETQDWLEENAATAASEDFDEQFQKLSDVAYPITSKLYGSGGAGGEDDAEPDHDEL</sequence>
<evidence type="ECO:0000256" key="2">
    <source>
        <dbReference type="ARBA" id="ARBA00004319"/>
    </source>
</evidence>
<dbReference type="CDD" id="cd10241">
    <property type="entry name" value="ASKHA_NBD_HSP70_BiP"/>
    <property type="match status" value="1"/>
</dbReference>
<evidence type="ECO:0000256" key="7">
    <source>
        <dbReference type="ARBA" id="ARBA00022741"/>
    </source>
</evidence>
<evidence type="ECO:0000256" key="12">
    <source>
        <dbReference type="ARBA" id="ARBA00048056"/>
    </source>
</evidence>
<feature type="region of interest" description="Disordered" evidence="14">
    <location>
        <begin position="657"/>
        <end position="676"/>
    </location>
</feature>
<dbReference type="FunFam" id="3.30.420.40:FF:000026">
    <property type="entry name" value="Heat shock protein 70"/>
    <property type="match status" value="1"/>
</dbReference>
<dbReference type="EMBL" id="ML978240">
    <property type="protein sequence ID" value="KAF2026615.1"/>
    <property type="molecule type" value="Genomic_DNA"/>
</dbReference>